<dbReference type="KEGG" id="vg:40079228"/>
<name>A0A142KBI4_9CAUD</name>
<accession>A0A142KBI4</accession>
<protein>
    <submittedName>
        <fullName evidence="2">Uncharacterized protein</fullName>
    </submittedName>
</protein>
<feature type="region of interest" description="Disordered" evidence="1">
    <location>
        <begin position="138"/>
        <end position="169"/>
    </location>
</feature>
<dbReference type="GeneID" id="40079228"/>
<gene>
    <name evidence="2" type="primary">74</name>
    <name evidence="2" type="ORF">SEA_KATYUSHA_74</name>
</gene>
<evidence type="ECO:0000256" key="1">
    <source>
        <dbReference type="SAM" id="MobiDB-lite"/>
    </source>
</evidence>
<keyword evidence="3" id="KW-1185">Reference proteome</keyword>
<reference evidence="2 3" key="1">
    <citation type="submission" date="2016-03" db="EMBL/GenBank/DDBJ databases">
        <authorList>
            <person name="Green D.E."/>
            <person name="Kennedy B.V."/>
            <person name="Kocak B.Z."/>
            <person name="Moretti M.L."/>
            <person name="Onelangsy F.L."/>
            <person name="Mezghani N.A."/>
            <person name="Thompson P.K."/>
            <person name="Ulbrich M.C."/>
            <person name="Furbee E.C."/>
            <person name="Grubb S.R."/>
            <person name="Warner M.H."/>
            <person name="Montgomery M.T."/>
            <person name="Garlena R.A."/>
            <person name="Russell D.A."/>
            <person name="Pope W.H."/>
            <person name="Jacobs-Sera D."/>
            <person name="Hendrix R.W."/>
            <person name="Hatfull G.F."/>
        </authorList>
    </citation>
    <scope>NUCLEOTIDE SEQUENCE [LARGE SCALE GENOMIC DNA]</scope>
</reference>
<dbReference type="Proteomes" id="UP000223856">
    <property type="component" value="Segment"/>
</dbReference>
<dbReference type="RefSeq" id="YP_009603349.1">
    <property type="nucleotide sequence ID" value="NC_041950.1"/>
</dbReference>
<evidence type="ECO:0000313" key="3">
    <source>
        <dbReference type="Proteomes" id="UP000223856"/>
    </source>
</evidence>
<organism evidence="2 3">
    <name type="scientific">Gordonia phage Katyusha</name>
    <dbReference type="NCBI Taxonomy" id="1821555"/>
    <lineage>
        <taxon>Viruses</taxon>
        <taxon>Duplodnaviria</taxon>
        <taxon>Heunggongvirae</taxon>
        <taxon>Uroviricota</taxon>
        <taxon>Caudoviricetes</taxon>
        <taxon>Demosthenesvirus</taxon>
        <taxon>Demosthenesvirus katyusha</taxon>
    </lineage>
</organism>
<dbReference type="EMBL" id="KU963258">
    <property type="protein sequence ID" value="AMS03467.1"/>
    <property type="molecule type" value="Genomic_DNA"/>
</dbReference>
<proteinExistence type="predicted"/>
<evidence type="ECO:0000313" key="2">
    <source>
        <dbReference type="EMBL" id="AMS03467.1"/>
    </source>
</evidence>
<feature type="compositionally biased region" description="Acidic residues" evidence="1">
    <location>
        <begin position="154"/>
        <end position="169"/>
    </location>
</feature>
<sequence>MSCVVPYNGATKNISPIQGGTMTAPTVELDEYVGRKVSFTLTEEGAEPVQVEATIEATSEQFTFYKPKGKSNGVMVPTAQISNPALAPEAVAELKPRRLNPIAITNIKRHLVDRHGYPLADIDAMTPEAAFEFHESLDHSPLGHFHADPPPKPEEDDDEAGESEDGDDD</sequence>